<organism evidence="4 5">
    <name type="scientific">Mannheimia succiniciproducens (strain KCTC 0769BP / MBEL55E)</name>
    <dbReference type="NCBI Taxonomy" id="221988"/>
    <lineage>
        <taxon>Bacteria</taxon>
        <taxon>Pseudomonadati</taxon>
        <taxon>Pseudomonadota</taxon>
        <taxon>Gammaproteobacteria</taxon>
        <taxon>Pasteurellales</taxon>
        <taxon>Pasteurellaceae</taxon>
        <taxon>Basfia</taxon>
    </lineage>
</organism>
<keyword evidence="2" id="KW-0472">Membrane</keyword>
<protein>
    <submittedName>
        <fullName evidence="4">OapA protein</fullName>
    </submittedName>
</protein>
<reference evidence="4 5" key="1">
    <citation type="journal article" date="2004" name="Nat. Biotechnol.">
        <title>The genome sequence of the capnophilic rumen bacterium Mannheimia succiniciproducens.</title>
        <authorList>
            <person name="Hong S.H."/>
            <person name="Kim J.S."/>
            <person name="Lee S.Y."/>
            <person name="In Y.H."/>
            <person name="Choi S.S."/>
            <person name="Rih J.-K."/>
            <person name="Kim C.H."/>
            <person name="Jeong H."/>
            <person name="Hur C.G."/>
            <person name="Kim J.J."/>
        </authorList>
    </citation>
    <scope>NUCLEOTIDE SEQUENCE [LARGE SCALE GENOMIC DNA]</scope>
    <source>
        <strain evidence="5">KCTC 0769BP / MBEL55E</strain>
    </source>
</reference>
<feature type="transmembrane region" description="Helical" evidence="2">
    <location>
        <begin position="215"/>
        <end position="232"/>
    </location>
</feature>
<dbReference type="InterPro" id="IPR007340">
    <property type="entry name" value="LysM_Opacity-associatedA"/>
</dbReference>
<proteinExistence type="predicted"/>
<dbReference type="Gene3D" id="3.10.450.350">
    <property type="match status" value="1"/>
</dbReference>
<dbReference type="NCBIfam" id="NF033909">
    <property type="entry name" value="opacity_OapA"/>
    <property type="match status" value="1"/>
</dbReference>
<dbReference type="AlphaFoldDB" id="Q65V97"/>
<keyword evidence="2" id="KW-0812">Transmembrane</keyword>
<dbReference type="EMBL" id="AE016827">
    <property type="protein sequence ID" value="AAU37113.1"/>
    <property type="molecule type" value="Genomic_DNA"/>
</dbReference>
<evidence type="ECO:0000259" key="3">
    <source>
        <dbReference type="Pfam" id="PF04225"/>
    </source>
</evidence>
<evidence type="ECO:0000313" key="5">
    <source>
        <dbReference type="Proteomes" id="UP000000607"/>
    </source>
</evidence>
<dbReference type="KEGG" id="msu:MS0506"/>
<feature type="transmembrane region" description="Helical" evidence="2">
    <location>
        <begin position="30"/>
        <end position="52"/>
    </location>
</feature>
<feature type="region of interest" description="Disordered" evidence="1">
    <location>
        <begin position="169"/>
        <end position="197"/>
    </location>
</feature>
<name>Q65V97_MANSM</name>
<dbReference type="GO" id="GO:0042834">
    <property type="term" value="F:peptidoglycan binding"/>
    <property type="evidence" value="ECO:0007669"/>
    <property type="project" value="InterPro"/>
</dbReference>
<sequence>MPFIIPIDFGNKTSKDIILKVLSDNRHTKILIFVTALSCATVTISLALRYIVERTPENNPSSEKPSQNELDLGFNQVEPITPKKVVKPEPSLFNKAKSIFAKKEAVEPNHFAVRKEPTFGESADNAKIENTTESTIAEKVKTVSATATSATSASIENMNSDINTSAESFNAQDVQAEPQVETSSKDTTDTEVKSKMKKPEDWAVMQKLPRKHRRLAIALICVVILLLALLWLKPSSDTVEDFQTDNNKNLPIEFQPLDQSQAIENVDVNNTAPTTEAVEQANATAENALSAPAPTTPNLQSESVATEAAKAETTDTTKVAEQAKPIEKVKAVDTPKATEKPRAVEQVKAKPAEKTKATEKVSVAENKPVKPAPKKPSVTDAKPATVSAAGSASKTLVIPQGTSLMQVFRDNNLNISDVNAMTKANGAGGALSNFKPGDKVQVSLNAQGRVKTMRLANGATFTRQADGTYQYSK</sequence>
<dbReference type="Pfam" id="PF04225">
    <property type="entry name" value="LysM_OapA"/>
    <property type="match status" value="1"/>
</dbReference>
<dbReference type="eggNOG" id="COG3061">
    <property type="taxonomic scope" value="Bacteria"/>
</dbReference>
<feature type="region of interest" description="Disordered" evidence="1">
    <location>
        <begin position="290"/>
        <end position="320"/>
    </location>
</feature>
<dbReference type="Proteomes" id="UP000000607">
    <property type="component" value="Chromosome"/>
</dbReference>
<evidence type="ECO:0000256" key="2">
    <source>
        <dbReference type="SAM" id="Phobius"/>
    </source>
</evidence>
<feature type="compositionally biased region" description="Basic and acidic residues" evidence="1">
    <location>
        <begin position="183"/>
        <end position="197"/>
    </location>
</feature>
<evidence type="ECO:0000313" key="4">
    <source>
        <dbReference type="EMBL" id="AAU37113.1"/>
    </source>
</evidence>
<accession>Q65V97</accession>
<evidence type="ECO:0000256" key="1">
    <source>
        <dbReference type="SAM" id="MobiDB-lite"/>
    </source>
</evidence>
<gene>
    <name evidence="4" type="primary">oapA</name>
    <name evidence="4" type="ordered locus">MS0506</name>
</gene>
<dbReference type="HOGENOM" id="CLU_602387_0_0_6"/>
<keyword evidence="2" id="KW-1133">Transmembrane helix</keyword>
<dbReference type="STRING" id="221988.MS0506"/>
<feature type="domain" description="Opacity-associated protein A LysM-like" evidence="3">
    <location>
        <begin position="393"/>
        <end position="473"/>
    </location>
</feature>
<feature type="region of interest" description="Disordered" evidence="1">
    <location>
        <begin position="333"/>
        <end position="362"/>
    </location>
</feature>
<keyword evidence="5" id="KW-1185">Reference proteome</keyword>
<feature type="compositionally biased region" description="Basic and acidic residues" evidence="1">
    <location>
        <begin position="333"/>
        <end position="359"/>
    </location>
</feature>